<reference evidence="3" key="1">
    <citation type="submission" date="2016-11" db="EMBL/GenBank/DDBJ databases">
        <authorList>
            <person name="Varghese N."/>
            <person name="Submissions S."/>
        </authorList>
    </citation>
    <scope>NUCLEOTIDE SEQUENCE [LARGE SCALE GENOMIC DNA]</scope>
    <source>
        <strain evidence="3">313</strain>
    </source>
</reference>
<feature type="transmembrane region" description="Helical" evidence="1">
    <location>
        <begin position="156"/>
        <end position="176"/>
    </location>
</feature>
<evidence type="ECO:0000313" key="3">
    <source>
        <dbReference type="Proteomes" id="UP000184758"/>
    </source>
</evidence>
<name>A0A1N6GCJ6_9LACT</name>
<keyword evidence="1" id="KW-1133">Transmembrane helix</keyword>
<dbReference type="eggNOG" id="ENOG5031QNA">
    <property type="taxonomic scope" value="Bacteria"/>
</dbReference>
<evidence type="ECO:0000313" key="2">
    <source>
        <dbReference type="EMBL" id="SIO05217.1"/>
    </source>
</evidence>
<feature type="transmembrane region" description="Helical" evidence="1">
    <location>
        <begin position="52"/>
        <end position="78"/>
    </location>
</feature>
<keyword evidence="1" id="KW-0812">Transmembrane</keyword>
<dbReference type="Proteomes" id="UP000184758">
    <property type="component" value="Unassembled WGS sequence"/>
</dbReference>
<proteinExistence type="predicted"/>
<feature type="transmembrane region" description="Helical" evidence="1">
    <location>
        <begin position="9"/>
        <end position="32"/>
    </location>
</feature>
<dbReference type="Pfam" id="PF06197">
    <property type="entry name" value="DUF998"/>
    <property type="match status" value="1"/>
</dbReference>
<accession>A0A1N6GCJ6</accession>
<feature type="transmembrane region" description="Helical" evidence="1">
    <location>
        <begin position="90"/>
        <end position="110"/>
    </location>
</feature>
<dbReference type="OrthoDB" id="2194874at2"/>
<feature type="transmembrane region" description="Helical" evidence="1">
    <location>
        <begin position="188"/>
        <end position="208"/>
    </location>
</feature>
<feature type="transmembrane region" description="Helical" evidence="1">
    <location>
        <begin position="122"/>
        <end position="144"/>
    </location>
</feature>
<dbReference type="RefSeq" id="WP_074200265.1">
    <property type="nucleotide sequence ID" value="NZ_FSRN01000001.1"/>
</dbReference>
<protein>
    <submittedName>
        <fullName evidence="2">Hypothetical membrane protein</fullName>
    </submittedName>
</protein>
<sequence>MKGKTLTNWLCLSGIASLIFYILHAVVGAMNYPGYDWRSQAVSDLTATNAPSFVVANGLTSIHHLFACLSSVLVCIIIQGKGNKVLRFGIYLFAVMNWVSAIGYTLFPLTDSGYAGTFQDVMHVYVVTGVVVVLSIVSISLIIIGGFKDHKKYQSLAIWEAVTLVFMFIGPIGTSIVPNAYFGIAERFSVYSVAVFNAVLGLYGFVFIDKVEENFKYRKDV</sequence>
<dbReference type="EMBL" id="FSRN01000001">
    <property type="protein sequence ID" value="SIO05217.1"/>
    <property type="molecule type" value="Genomic_DNA"/>
</dbReference>
<organism evidence="2 3">
    <name type="scientific">Carnobacterium alterfunditum</name>
    <dbReference type="NCBI Taxonomy" id="28230"/>
    <lineage>
        <taxon>Bacteria</taxon>
        <taxon>Bacillati</taxon>
        <taxon>Bacillota</taxon>
        <taxon>Bacilli</taxon>
        <taxon>Lactobacillales</taxon>
        <taxon>Carnobacteriaceae</taxon>
        <taxon>Carnobacterium</taxon>
    </lineage>
</organism>
<dbReference type="InterPro" id="IPR009339">
    <property type="entry name" value="DUF998"/>
</dbReference>
<gene>
    <name evidence="2" type="ORF">SAMN05878443_1142</name>
</gene>
<evidence type="ECO:0000256" key="1">
    <source>
        <dbReference type="SAM" id="Phobius"/>
    </source>
</evidence>
<keyword evidence="1" id="KW-0472">Membrane</keyword>
<keyword evidence="3" id="KW-1185">Reference proteome</keyword>
<dbReference type="AlphaFoldDB" id="A0A1N6GCJ6"/>